<feature type="compositionally biased region" description="Basic and acidic residues" evidence="1">
    <location>
        <begin position="1"/>
        <end position="25"/>
    </location>
</feature>
<accession>A0A024H841</accession>
<proteinExistence type="predicted"/>
<name>A0A024H841_9MICC</name>
<comment type="caution">
    <text evidence="2">The sequence shown here is derived from an EMBL/GenBank/DDBJ whole genome shotgun (WGS) entry which is preliminary data.</text>
</comment>
<dbReference type="EMBL" id="CAQI01000053">
    <property type="protein sequence ID" value="CCQ47944.1"/>
    <property type="molecule type" value="Genomic_DNA"/>
</dbReference>
<reference evidence="3" key="1">
    <citation type="journal article" date="2014" name="Genome Announc.">
        <title>Genome Sequence of Arthrobacter siccitolerans 4J27, a Xeroprotectant-Producing Desiccation-Tolerant Microorganism.</title>
        <authorList>
            <person name="Manzanera M."/>
            <person name="Santa-Cruz-Calvo L."/>
            <person name="Vilchez J.I."/>
            <person name="Garcia-Fontana C."/>
            <person name="Silva-Castro G.A."/>
            <person name="Calvo C."/>
            <person name="Gonzalez-Lopez J."/>
        </authorList>
    </citation>
    <scope>NUCLEOTIDE SEQUENCE [LARGE SCALE GENOMIC DNA]</scope>
    <source>
        <strain evidence="3">4J27</strain>
    </source>
</reference>
<dbReference type="AlphaFoldDB" id="A0A024H841"/>
<evidence type="ECO:0000256" key="1">
    <source>
        <dbReference type="SAM" id="MobiDB-lite"/>
    </source>
</evidence>
<evidence type="ECO:0000313" key="3">
    <source>
        <dbReference type="Proteomes" id="UP000035722"/>
    </source>
</evidence>
<sequence length="41" mass="4323">MQGSDARKSAYLDKNSEPEGGDLKFDGGCPALANRAPAVER</sequence>
<dbReference type="Proteomes" id="UP000035722">
    <property type="component" value="Unassembled WGS sequence"/>
</dbReference>
<feature type="region of interest" description="Disordered" evidence="1">
    <location>
        <begin position="1"/>
        <end position="41"/>
    </location>
</feature>
<protein>
    <submittedName>
        <fullName evidence="2">Uncharacterized protein</fullName>
    </submittedName>
</protein>
<organism evidence="2 3">
    <name type="scientific">Pseudarthrobacter siccitolerans</name>
    <dbReference type="NCBI Taxonomy" id="861266"/>
    <lineage>
        <taxon>Bacteria</taxon>
        <taxon>Bacillati</taxon>
        <taxon>Actinomycetota</taxon>
        <taxon>Actinomycetes</taxon>
        <taxon>Micrococcales</taxon>
        <taxon>Micrococcaceae</taxon>
        <taxon>Pseudarthrobacter</taxon>
    </lineage>
</organism>
<gene>
    <name evidence="2" type="ORF">ARTSIC4J27_3941</name>
</gene>
<evidence type="ECO:0000313" key="2">
    <source>
        <dbReference type="EMBL" id="CCQ47944.1"/>
    </source>
</evidence>
<keyword evidence="3" id="KW-1185">Reference proteome</keyword>